<evidence type="ECO:0000256" key="1">
    <source>
        <dbReference type="ARBA" id="ARBA00004141"/>
    </source>
</evidence>
<feature type="transmembrane region" description="Helical" evidence="5">
    <location>
        <begin position="36"/>
        <end position="62"/>
    </location>
</feature>
<dbReference type="OrthoDB" id="6400719at2"/>
<reference evidence="6 7" key="1">
    <citation type="submission" date="2018-04" db="EMBL/GenBank/DDBJ databases">
        <title>Chitinophaga fuyangensis sp. nov., isolated from soil in a chemical factory.</title>
        <authorList>
            <person name="Chen K."/>
        </authorList>
    </citation>
    <scope>NUCLEOTIDE SEQUENCE [LARGE SCALE GENOMIC DNA]</scope>
    <source>
        <strain evidence="6 7">LY-1</strain>
    </source>
</reference>
<evidence type="ECO:0000313" key="7">
    <source>
        <dbReference type="Proteomes" id="UP000244450"/>
    </source>
</evidence>
<comment type="subcellular location">
    <subcellularLocation>
        <location evidence="1">Membrane</location>
        <topology evidence="1">Multi-pass membrane protein</topology>
    </subcellularLocation>
</comment>
<feature type="transmembrane region" description="Helical" evidence="5">
    <location>
        <begin position="6"/>
        <end position="24"/>
    </location>
</feature>
<evidence type="ECO:0000256" key="2">
    <source>
        <dbReference type="ARBA" id="ARBA00022692"/>
    </source>
</evidence>
<sequence length="110" mass="11748">MNNKTLAAISYVTLIGWIVAYVQYKNSQDKSPLVRYHLAQALGLAIASIVLSIAIVIVTSIVPSLGVILSFVTFVPLIFAVLGIIAALNEASKPLPVIGGMFTNKFAFLN</sequence>
<protein>
    <submittedName>
        <fullName evidence="6">Import component protein</fullName>
    </submittedName>
</protein>
<evidence type="ECO:0000256" key="4">
    <source>
        <dbReference type="ARBA" id="ARBA00023136"/>
    </source>
</evidence>
<proteinExistence type="predicted"/>
<keyword evidence="4 5" id="KW-0472">Membrane</keyword>
<accession>A0A2T7BJ46</accession>
<evidence type="ECO:0000256" key="5">
    <source>
        <dbReference type="SAM" id="Phobius"/>
    </source>
</evidence>
<keyword evidence="2 5" id="KW-0812">Transmembrane</keyword>
<dbReference type="Pfam" id="PF09685">
    <property type="entry name" value="MamF_MmsF"/>
    <property type="match status" value="1"/>
</dbReference>
<dbReference type="EMBL" id="QCYK01000002">
    <property type="protein sequence ID" value="PUZ26310.1"/>
    <property type="molecule type" value="Genomic_DNA"/>
</dbReference>
<dbReference type="AlphaFoldDB" id="A0A2T7BJ46"/>
<dbReference type="Proteomes" id="UP000244450">
    <property type="component" value="Unassembled WGS sequence"/>
</dbReference>
<keyword evidence="3 5" id="KW-1133">Transmembrane helix</keyword>
<evidence type="ECO:0000256" key="3">
    <source>
        <dbReference type="ARBA" id="ARBA00022989"/>
    </source>
</evidence>
<dbReference type="InterPro" id="IPR019109">
    <property type="entry name" value="MamF_MmsF"/>
</dbReference>
<feature type="transmembrane region" description="Helical" evidence="5">
    <location>
        <begin position="68"/>
        <end position="88"/>
    </location>
</feature>
<name>A0A2T7BJ46_9BACT</name>
<dbReference type="RefSeq" id="WP_108688148.1">
    <property type="nucleotide sequence ID" value="NZ_QCYK01000002.1"/>
</dbReference>
<keyword evidence="7" id="KW-1185">Reference proteome</keyword>
<organism evidence="6 7">
    <name type="scientific">Chitinophaga parva</name>
    <dbReference type="NCBI Taxonomy" id="2169414"/>
    <lineage>
        <taxon>Bacteria</taxon>
        <taxon>Pseudomonadati</taxon>
        <taxon>Bacteroidota</taxon>
        <taxon>Chitinophagia</taxon>
        <taxon>Chitinophagales</taxon>
        <taxon>Chitinophagaceae</taxon>
        <taxon>Chitinophaga</taxon>
    </lineage>
</organism>
<gene>
    <name evidence="6" type="ORF">DCC81_18995</name>
</gene>
<comment type="caution">
    <text evidence="6">The sequence shown here is derived from an EMBL/GenBank/DDBJ whole genome shotgun (WGS) entry which is preliminary data.</text>
</comment>
<evidence type="ECO:0000313" key="6">
    <source>
        <dbReference type="EMBL" id="PUZ26310.1"/>
    </source>
</evidence>